<proteinExistence type="inferred from homology"/>
<keyword evidence="4 7" id="KW-0812">Transmembrane</keyword>
<dbReference type="AlphaFoldDB" id="A0A4R0H6H3"/>
<dbReference type="GO" id="GO:0005886">
    <property type="term" value="C:plasma membrane"/>
    <property type="evidence" value="ECO:0007669"/>
    <property type="project" value="UniProtKB-SubCell"/>
</dbReference>
<evidence type="ECO:0000256" key="7">
    <source>
        <dbReference type="RuleBase" id="RU362048"/>
    </source>
</evidence>
<feature type="transmembrane region" description="Helical" evidence="7">
    <location>
        <begin position="57"/>
        <end position="77"/>
    </location>
</feature>
<evidence type="ECO:0000313" key="8">
    <source>
        <dbReference type="EMBL" id="TCC06475.1"/>
    </source>
</evidence>
<dbReference type="EMBL" id="SJJZ01000003">
    <property type="protein sequence ID" value="TCC06475.1"/>
    <property type="molecule type" value="Genomic_DNA"/>
</dbReference>
<keyword evidence="9" id="KW-1185">Reference proteome</keyword>
<sequence length="78" mass="7887">MNPIGALATFAGLTDGVECAAMKRQAVMTGVYVLAILTVFALLGTSVLEGLGALSRVIGFLTLAIGVELVTHGVLAAK</sequence>
<evidence type="ECO:0000256" key="3">
    <source>
        <dbReference type="ARBA" id="ARBA00022475"/>
    </source>
</evidence>
<evidence type="ECO:0000256" key="1">
    <source>
        <dbReference type="ARBA" id="ARBA00004651"/>
    </source>
</evidence>
<dbReference type="OrthoDB" id="21094at2"/>
<keyword evidence="6 7" id="KW-0472">Membrane</keyword>
<keyword evidence="5 7" id="KW-1133">Transmembrane helix</keyword>
<gene>
    <name evidence="8" type="ORF">E0H45_30280</name>
</gene>
<evidence type="ECO:0000256" key="6">
    <source>
        <dbReference type="ARBA" id="ARBA00023136"/>
    </source>
</evidence>
<comment type="subcellular location">
    <subcellularLocation>
        <location evidence="1 7">Cell membrane</location>
        <topology evidence="1 7">Multi-pass membrane protein</topology>
    </subcellularLocation>
</comment>
<evidence type="ECO:0000313" key="9">
    <source>
        <dbReference type="Proteomes" id="UP000292346"/>
    </source>
</evidence>
<dbReference type="Pfam" id="PF01914">
    <property type="entry name" value="MarC"/>
    <property type="match status" value="1"/>
</dbReference>
<feature type="transmembrane region" description="Helical" evidence="7">
    <location>
        <begin position="29"/>
        <end position="48"/>
    </location>
</feature>
<reference evidence="8 9" key="1">
    <citation type="submission" date="2019-02" db="EMBL/GenBank/DDBJ databases">
        <title>Kribbella capetownensis sp. nov. and Kribbella speibonae sp. nov., isolated from soil.</title>
        <authorList>
            <person name="Curtis S.M."/>
            <person name="Norton I."/>
            <person name="Everest G.J."/>
            <person name="Meyers P.R."/>
        </authorList>
    </citation>
    <scope>NUCLEOTIDE SEQUENCE [LARGE SCALE GENOMIC DNA]</scope>
    <source>
        <strain evidence="8 9">KCTC 29219</strain>
    </source>
</reference>
<evidence type="ECO:0000256" key="2">
    <source>
        <dbReference type="ARBA" id="ARBA00009784"/>
    </source>
</evidence>
<evidence type="ECO:0000256" key="5">
    <source>
        <dbReference type="ARBA" id="ARBA00022989"/>
    </source>
</evidence>
<protein>
    <recommendedName>
        <fullName evidence="7">UPF0056 membrane protein</fullName>
    </recommendedName>
</protein>
<comment type="caution">
    <text evidence="8">The sequence shown here is derived from an EMBL/GenBank/DDBJ whole genome shotgun (WGS) entry which is preliminary data.</text>
</comment>
<dbReference type="Proteomes" id="UP000292346">
    <property type="component" value="Unassembled WGS sequence"/>
</dbReference>
<comment type="caution">
    <text evidence="7">Lacks conserved residue(s) required for the propagation of feature annotation.</text>
</comment>
<dbReference type="InterPro" id="IPR002771">
    <property type="entry name" value="Multi_antbiot-R_MarC"/>
</dbReference>
<organism evidence="8 9">
    <name type="scientific">Kribbella soli</name>
    <dbReference type="NCBI Taxonomy" id="1124743"/>
    <lineage>
        <taxon>Bacteria</taxon>
        <taxon>Bacillati</taxon>
        <taxon>Actinomycetota</taxon>
        <taxon>Actinomycetes</taxon>
        <taxon>Propionibacteriales</taxon>
        <taxon>Kribbellaceae</taxon>
        <taxon>Kribbella</taxon>
    </lineage>
</organism>
<keyword evidence="3" id="KW-1003">Cell membrane</keyword>
<evidence type="ECO:0000256" key="4">
    <source>
        <dbReference type="ARBA" id="ARBA00022692"/>
    </source>
</evidence>
<comment type="similarity">
    <text evidence="2 7">Belongs to the UPF0056 (MarC) family.</text>
</comment>
<name>A0A4R0H6H3_9ACTN</name>
<accession>A0A4R0H6H3</accession>